<proteinExistence type="predicted"/>
<reference evidence="3" key="2">
    <citation type="submission" date="2021-04" db="EMBL/GenBank/DDBJ databases">
        <authorList>
            <person name="Zhang T."/>
            <person name="Zhang Y."/>
            <person name="Lu D."/>
            <person name="Zuo D."/>
            <person name="Du Z."/>
        </authorList>
    </citation>
    <scope>NUCLEOTIDE SEQUENCE</scope>
    <source>
        <strain evidence="3">JR1</strain>
    </source>
</reference>
<keyword evidence="4" id="KW-1185">Reference proteome</keyword>
<evidence type="ECO:0000313" key="3">
    <source>
        <dbReference type="EMBL" id="MBR8535791.1"/>
    </source>
</evidence>
<protein>
    <recommendedName>
        <fullName evidence="2">Fibronectin type-III domain-containing protein</fullName>
    </recommendedName>
</protein>
<dbReference type="EMBL" id="JAGTAR010000012">
    <property type="protein sequence ID" value="MBR8535791.1"/>
    <property type="molecule type" value="Genomic_DNA"/>
</dbReference>
<dbReference type="AlphaFoldDB" id="A0A941F2V6"/>
<gene>
    <name evidence="3" type="ORF">KDU71_09515</name>
</gene>
<dbReference type="InterPro" id="IPR013783">
    <property type="entry name" value="Ig-like_fold"/>
</dbReference>
<accession>A0A941F2V6</accession>
<sequence>MLLDGDYSIIWKNFKNKSVNNGKSVRELVEADIDSDISNESYKFKNFEYEFKQLQISVPVNCEKWDYENYQPVVIYLASDYDEEDEFVNGFDQNGKKIVLSNLQKPDVPVIVVGLNERCDENGDIYPEYMSSRIIEDPGEDPTPPPAPSNLTAETSPTGILLNWDRANGISVTGYQISRKGPSDSYFKAIGSNSGAFNTTYQDNAVESGVTYSYQVKTLDDTNQLMSSPSNTASAQAPYNPNPPISFNVSHVVRNEAKLNWVNNNQQYILKTEVLRYLVEPNNDYELIATLTKDNSYYFDRNLQAGKKYEYMITHWNQQGPSSGVLDHVRIPFRDIQSTNPVYVKNISFDSWDLERWPAGKPEFRINVASVNRSTLTSYSVVKNVDFDFGNDVKSWNFSGRRLVDWDQDIWYDVLSLAMVEYDEQWGTHNLSFSAGLKEKSANFLELESLGVSYKVDITDDFEDCGVVYVDFYHEENKTYYFQNYGARITISNQP</sequence>
<dbReference type="Proteomes" id="UP000679220">
    <property type="component" value="Unassembled WGS sequence"/>
</dbReference>
<dbReference type="SUPFAM" id="SSF49265">
    <property type="entry name" value="Fibronectin type III"/>
    <property type="match status" value="1"/>
</dbReference>
<comment type="caution">
    <text evidence="3">The sequence shown here is derived from an EMBL/GenBank/DDBJ whole genome shotgun (WGS) entry which is preliminary data.</text>
</comment>
<name>A0A941F2V6_9BACT</name>
<evidence type="ECO:0000259" key="2">
    <source>
        <dbReference type="PROSITE" id="PS50853"/>
    </source>
</evidence>
<dbReference type="Gene3D" id="2.60.40.10">
    <property type="entry name" value="Immunoglobulins"/>
    <property type="match status" value="2"/>
</dbReference>
<dbReference type="SMART" id="SM00060">
    <property type="entry name" value="FN3"/>
    <property type="match status" value="2"/>
</dbReference>
<dbReference type="PROSITE" id="PS50853">
    <property type="entry name" value="FN3"/>
    <property type="match status" value="1"/>
</dbReference>
<dbReference type="InterPro" id="IPR036116">
    <property type="entry name" value="FN3_sf"/>
</dbReference>
<feature type="region of interest" description="Disordered" evidence="1">
    <location>
        <begin position="135"/>
        <end position="155"/>
    </location>
</feature>
<feature type="domain" description="Fibronectin type-III" evidence="2">
    <location>
        <begin position="144"/>
        <end position="240"/>
    </location>
</feature>
<reference evidence="3" key="1">
    <citation type="journal article" date="2018" name="Int. J. Syst. Evol. Microbiol.">
        <title>Carboxylicivirga sediminis sp. nov., isolated from coastal sediment.</title>
        <authorList>
            <person name="Wang F.Q."/>
            <person name="Ren L.H."/>
            <person name="Zou R.J."/>
            <person name="Sun Y.Z."/>
            <person name="Liu X.J."/>
            <person name="Jiang F."/>
            <person name="Liu L.J."/>
        </authorList>
    </citation>
    <scope>NUCLEOTIDE SEQUENCE</scope>
    <source>
        <strain evidence="3">JR1</strain>
    </source>
</reference>
<organism evidence="3 4">
    <name type="scientific">Carboxylicivirga sediminis</name>
    <dbReference type="NCBI Taxonomy" id="2006564"/>
    <lineage>
        <taxon>Bacteria</taxon>
        <taxon>Pseudomonadati</taxon>
        <taxon>Bacteroidota</taxon>
        <taxon>Bacteroidia</taxon>
        <taxon>Marinilabiliales</taxon>
        <taxon>Marinilabiliaceae</taxon>
        <taxon>Carboxylicivirga</taxon>
    </lineage>
</organism>
<evidence type="ECO:0000256" key="1">
    <source>
        <dbReference type="SAM" id="MobiDB-lite"/>
    </source>
</evidence>
<evidence type="ECO:0000313" key="4">
    <source>
        <dbReference type="Proteomes" id="UP000679220"/>
    </source>
</evidence>
<dbReference type="RefSeq" id="WP_212190098.1">
    <property type="nucleotide sequence ID" value="NZ_JAGTAR010000012.1"/>
</dbReference>
<dbReference type="InterPro" id="IPR003961">
    <property type="entry name" value="FN3_dom"/>
</dbReference>